<evidence type="ECO:0000313" key="3">
    <source>
        <dbReference type="Proteomes" id="UP000231567"/>
    </source>
</evidence>
<dbReference type="AlphaFoldDB" id="A0A2G9YQC9"/>
<dbReference type="NCBIfam" id="TIGR00278">
    <property type="entry name" value="membrane protein insertion efficiency factor YidD"/>
    <property type="match status" value="1"/>
</dbReference>
<dbReference type="PANTHER" id="PTHR33383:SF1">
    <property type="entry name" value="MEMBRANE PROTEIN INSERTION EFFICIENCY FACTOR-RELATED"/>
    <property type="match status" value="1"/>
</dbReference>
<organism evidence="2 3">
    <name type="scientific">Candidatus Nealsonbacteria bacterium CG23_combo_of_CG06-09_8_20_14_all_40_13</name>
    <dbReference type="NCBI Taxonomy" id="1974724"/>
    <lineage>
        <taxon>Bacteria</taxon>
        <taxon>Candidatus Nealsoniibacteriota</taxon>
    </lineage>
</organism>
<dbReference type="InterPro" id="IPR002696">
    <property type="entry name" value="Membr_insert_effic_factor_YidD"/>
</dbReference>
<dbReference type="GO" id="GO:0005886">
    <property type="term" value="C:plasma membrane"/>
    <property type="evidence" value="ECO:0007669"/>
    <property type="project" value="UniProtKB-SubCell"/>
</dbReference>
<reference evidence="2 3" key="1">
    <citation type="submission" date="2017-09" db="EMBL/GenBank/DDBJ databases">
        <title>Depth-based differentiation of microbial function through sediment-hosted aquifers and enrichment of novel symbionts in the deep terrestrial subsurface.</title>
        <authorList>
            <person name="Probst A.J."/>
            <person name="Ladd B."/>
            <person name="Jarett J.K."/>
            <person name="Geller-Mcgrath D.E."/>
            <person name="Sieber C.M."/>
            <person name="Emerson J.B."/>
            <person name="Anantharaman K."/>
            <person name="Thomas B.C."/>
            <person name="Malmstrom R."/>
            <person name="Stieglmeier M."/>
            <person name="Klingl A."/>
            <person name="Woyke T."/>
            <person name="Ryan C.M."/>
            <person name="Banfield J.F."/>
        </authorList>
    </citation>
    <scope>NUCLEOTIDE SEQUENCE [LARGE SCALE GENOMIC DNA]</scope>
    <source>
        <strain evidence="2">CG23_combo_of_CG06-09_8_20_14_all_40_13</strain>
    </source>
</reference>
<comment type="function">
    <text evidence="1">Could be involved in insertion of integral membrane proteins into the membrane.</text>
</comment>
<dbReference type="PANTHER" id="PTHR33383">
    <property type="entry name" value="MEMBRANE PROTEIN INSERTION EFFICIENCY FACTOR-RELATED"/>
    <property type="match status" value="1"/>
</dbReference>
<proteinExistence type="inferred from homology"/>
<keyword evidence="1" id="KW-0472">Membrane</keyword>
<evidence type="ECO:0000313" key="2">
    <source>
        <dbReference type="EMBL" id="PIP21404.1"/>
    </source>
</evidence>
<comment type="caution">
    <text evidence="2">The sequence shown here is derived from an EMBL/GenBank/DDBJ whole genome shotgun (WGS) entry which is preliminary data.</text>
</comment>
<dbReference type="EMBL" id="PCRM01000043">
    <property type="protein sequence ID" value="PIP21404.1"/>
    <property type="molecule type" value="Genomic_DNA"/>
</dbReference>
<protein>
    <recommendedName>
        <fullName evidence="1">Putative membrane protein insertion efficiency factor</fullName>
    </recommendedName>
</protein>
<comment type="subcellular location">
    <subcellularLocation>
        <location evidence="1">Cell membrane</location>
        <topology evidence="1">Peripheral membrane protein</topology>
        <orientation evidence="1">Cytoplasmic side</orientation>
    </subcellularLocation>
</comment>
<sequence>MFRKVALKLIVVYQKTLSLDHGPLRHRYRGGYCRYRPTCSQYTYQAIEKYGVWRGSGLGLLRIFRCHPWSKGGFDPVK</sequence>
<accession>A0A2G9YQC9</accession>
<name>A0A2G9YQC9_9BACT</name>
<dbReference type="SMART" id="SM01234">
    <property type="entry name" value="Haemolytic"/>
    <property type="match status" value="1"/>
</dbReference>
<gene>
    <name evidence="2" type="ORF">COX39_03210</name>
</gene>
<comment type="similarity">
    <text evidence="1">Belongs to the UPF0161 family.</text>
</comment>
<dbReference type="Pfam" id="PF01809">
    <property type="entry name" value="YidD"/>
    <property type="match status" value="1"/>
</dbReference>
<dbReference type="HAMAP" id="MF_00386">
    <property type="entry name" value="UPF0161_YidD"/>
    <property type="match status" value="1"/>
</dbReference>
<evidence type="ECO:0000256" key="1">
    <source>
        <dbReference type="HAMAP-Rule" id="MF_00386"/>
    </source>
</evidence>
<dbReference type="Proteomes" id="UP000231567">
    <property type="component" value="Unassembled WGS sequence"/>
</dbReference>
<keyword evidence="1" id="KW-1003">Cell membrane</keyword>